<name>A0A0W0TJ74_LEGER</name>
<accession>A0A0W0TJ74</accession>
<dbReference type="AlphaFoldDB" id="A0A0W0TJ74"/>
<dbReference type="STRING" id="448.Lery_1976"/>
<dbReference type="EMBL" id="LNYA01000032">
    <property type="protein sequence ID" value="KTC95681.1"/>
    <property type="molecule type" value="Genomic_DNA"/>
</dbReference>
<dbReference type="Proteomes" id="UP000054773">
    <property type="component" value="Unassembled WGS sequence"/>
</dbReference>
<reference evidence="1 2" key="1">
    <citation type="submission" date="2015-11" db="EMBL/GenBank/DDBJ databases">
        <title>Genomic analysis of 38 Legionella species identifies large and diverse effector repertoires.</title>
        <authorList>
            <person name="Burstein D."/>
            <person name="Amaro F."/>
            <person name="Zusman T."/>
            <person name="Lifshitz Z."/>
            <person name="Cohen O."/>
            <person name="Gilbert J.A."/>
            <person name="Pupko T."/>
            <person name="Shuman H.A."/>
            <person name="Segal G."/>
        </authorList>
    </citation>
    <scope>NUCLEOTIDE SEQUENCE [LARGE SCALE GENOMIC DNA]</scope>
    <source>
        <strain evidence="1 2">SE-32A-C8</strain>
    </source>
</reference>
<dbReference type="RefSeq" id="WP_058527121.1">
    <property type="nucleotide sequence ID" value="NZ_LNYA01000032.1"/>
</dbReference>
<keyword evidence="2" id="KW-1185">Reference proteome</keyword>
<gene>
    <name evidence="1" type="ORF">Lery_1976</name>
</gene>
<organism evidence="1 2">
    <name type="scientific">Legionella erythra</name>
    <dbReference type="NCBI Taxonomy" id="448"/>
    <lineage>
        <taxon>Bacteria</taxon>
        <taxon>Pseudomonadati</taxon>
        <taxon>Pseudomonadota</taxon>
        <taxon>Gammaproteobacteria</taxon>
        <taxon>Legionellales</taxon>
        <taxon>Legionellaceae</taxon>
        <taxon>Legionella</taxon>
    </lineage>
</organism>
<protein>
    <recommendedName>
        <fullName evidence="3">Glycosyl transferases group 1</fullName>
    </recommendedName>
</protein>
<proteinExistence type="predicted"/>
<sequence length="459" mass="53596">MKLNILFLCNKPKSATDANTIIDHISAFEDYSQHHVFTYSNVGDISPRIQLEQFDAIMIHYSISLVNDYYISPQSKALLRDFTGLKIMFIQDEYRQINKIVSEIDYLKIDVLFTCFPPEEMSKIYCPSKLPFLSLYSNLTGYIPERLLDFPPARIPLTAQREIDVGYRSRKVPYWLGQLGYEKWHIVEQWQQLAEKNSGLKTDISYYEQDRIYGDNWVRFLLTCKTTLGVESGASIMDFTGQLQTLVDFHQATYPDDSFEKIQKIYLREHEGLYKLNQISPRCFEAIALKTVLVLYEGDYSGILTAGQHYIPLKKDFSNIQEVIAKIKNTAYLQAMANKAYEDIALNSQYHYSSFIQRFDDIITNEFKQRDKRKAAQPYQPDDLQTSLSAFDFPVAEHPFEEVKRKVAIRPILSRALHLLINRFAQSATLRKFKFFLTQRVVIFNPLLRVIKRRLLQLI</sequence>
<comment type="caution">
    <text evidence="1">The sequence shown here is derived from an EMBL/GenBank/DDBJ whole genome shotgun (WGS) entry which is preliminary data.</text>
</comment>
<evidence type="ECO:0008006" key="3">
    <source>
        <dbReference type="Google" id="ProtNLM"/>
    </source>
</evidence>
<evidence type="ECO:0000313" key="1">
    <source>
        <dbReference type="EMBL" id="KTC95681.1"/>
    </source>
</evidence>
<evidence type="ECO:0000313" key="2">
    <source>
        <dbReference type="Proteomes" id="UP000054773"/>
    </source>
</evidence>
<dbReference type="OrthoDB" id="8641800at2"/>
<dbReference type="PATRIC" id="fig|448.7.peg.2073"/>